<protein>
    <submittedName>
        <fullName evidence="2">Uncharacterized protein</fullName>
    </submittedName>
</protein>
<dbReference type="Gramene" id="ONK68446">
    <property type="protein sequence ID" value="ONK68446"/>
    <property type="gene ID" value="A4U43_C05F11610"/>
</dbReference>
<name>A0A5P1ER78_ASPOF</name>
<gene>
    <name evidence="2" type="ORF">A4U43_C05F11610</name>
</gene>
<keyword evidence="3" id="KW-1185">Reference proteome</keyword>
<evidence type="ECO:0000313" key="3">
    <source>
        <dbReference type="Proteomes" id="UP000243459"/>
    </source>
</evidence>
<dbReference type="SUPFAM" id="SSF116768">
    <property type="entry name" value="DNA-binding domain of EIN3-like"/>
    <property type="match status" value="1"/>
</dbReference>
<dbReference type="InterPro" id="IPR023278">
    <property type="entry name" value="Ethylene_insens-like_DNA-bd"/>
</dbReference>
<accession>A0A5P1ER78</accession>
<dbReference type="GO" id="GO:0003700">
    <property type="term" value="F:DNA-binding transcription factor activity"/>
    <property type="evidence" value="ECO:0007669"/>
    <property type="project" value="InterPro"/>
</dbReference>
<evidence type="ECO:0000313" key="2">
    <source>
        <dbReference type="EMBL" id="ONK68446.1"/>
    </source>
</evidence>
<dbReference type="GO" id="GO:0005634">
    <property type="term" value="C:nucleus"/>
    <property type="evidence" value="ECO:0007669"/>
    <property type="project" value="InterPro"/>
</dbReference>
<dbReference type="AlphaFoldDB" id="A0A5P1ER78"/>
<evidence type="ECO:0000256" key="1">
    <source>
        <dbReference type="SAM" id="MobiDB-lite"/>
    </source>
</evidence>
<dbReference type="Proteomes" id="UP000243459">
    <property type="component" value="Chromosome 5"/>
</dbReference>
<dbReference type="EMBL" id="CM007385">
    <property type="protein sequence ID" value="ONK68446.1"/>
    <property type="molecule type" value="Genomic_DNA"/>
</dbReference>
<feature type="region of interest" description="Disordered" evidence="1">
    <location>
        <begin position="1"/>
        <end position="33"/>
    </location>
</feature>
<organism evidence="2 3">
    <name type="scientific">Asparagus officinalis</name>
    <name type="common">Garden asparagus</name>
    <dbReference type="NCBI Taxonomy" id="4686"/>
    <lineage>
        <taxon>Eukaryota</taxon>
        <taxon>Viridiplantae</taxon>
        <taxon>Streptophyta</taxon>
        <taxon>Embryophyta</taxon>
        <taxon>Tracheophyta</taxon>
        <taxon>Spermatophyta</taxon>
        <taxon>Magnoliopsida</taxon>
        <taxon>Liliopsida</taxon>
        <taxon>Asparagales</taxon>
        <taxon>Asparagaceae</taxon>
        <taxon>Asparagoideae</taxon>
        <taxon>Asparagus</taxon>
    </lineage>
</organism>
<proteinExistence type="predicted"/>
<reference evidence="3" key="1">
    <citation type="journal article" date="2017" name="Nat. Commun.">
        <title>The asparagus genome sheds light on the origin and evolution of a young Y chromosome.</title>
        <authorList>
            <person name="Harkess A."/>
            <person name="Zhou J."/>
            <person name="Xu C."/>
            <person name="Bowers J.E."/>
            <person name="Van der Hulst R."/>
            <person name="Ayyampalayam S."/>
            <person name="Mercati F."/>
            <person name="Riccardi P."/>
            <person name="McKain M.R."/>
            <person name="Kakrana A."/>
            <person name="Tang H."/>
            <person name="Ray J."/>
            <person name="Groenendijk J."/>
            <person name="Arikit S."/>
            <person name="Mathioni S.M."/>
            <person name="Nakano M."/>
            <person name="Shan H."/>
            <person name="Telgmann-Rauber A."/>
            <person name="Kanno A."/>
            <person name="Yue Z."/>
            <person name="Chen H."/>
            <person name="Li W."/>
            <person name="Chen Y."/>
            <person name="Xu X."/>
            <person name="Zhang Y."/>
            <person name="Luo S."/>
            <person name="Chen H."/>
            <person name="Gao J."/>
            <person name="Mao Z."/>
            <person name="Pires J.C."/>
            <person name="Luo M."/>
            <person name="Kudrna D."/>
            <person name="Wing R.A."/>
            <person name="Meyers B.C."/>
            <person name="Yi K."/>
            <person name="Kong H."/>
            <person name="Lavrijsen P."/>
            <person name="Sunseri F."/>
            <person name="Falavigna A."/>
            <person name="Ye Y."/>
            <person name="Leebens-Mack J.H."/>
            <person name="Chen G."/>
        </authorList>
    </citation>
    <scope>NUCLEOTIDE SEQUENCE [LARGE SCALE GENOMIC DNA]</scope>
    <source>
        <strain evidence="3">cv. DH0086</strain>
    </source>
</reference>
<sequence>MGSSSSSSSSPTDKAPASAPAMHQSDADEDDDNVKQLSECSVLYLTLQALFNPSLSKVNKRGIESCAAAVVSAESAAVLGSVTKAEVAATVDLTIGASPVATTNSTSPVGTQVLGLSIVAVAPTVSTLPAATVIEGDKGWWPALGFPDGLEEMSLDLKKAMKCRVIIAVLRRKAEDLMLERRSRGLQDKMSAKEIQVRFQVWLV</sequence>
<dbReference type="Gene3D" id="1.10.3180.10">
    <property type="entry name" value="DNA-binding domain of EIN3-like"/>
    <property type="match status" value="1"/>
</dbReference>
<dbReference type="PANTHER" id="PTHR48236">
    <property type="entry name" value="COX19-LIKE CHCH FAMILY PROTEIN"/>
    <property type="match status" value="1"/>
</dbReference>
<dbReference type="PANTHER" id="PTHR48236:SF1">
    <property type="entry name" value="COX19-LIKE CHCH FAMILY PROTEIN"/>
    <property type="match status" value="1"/>
</dbReference>
<feature type="compositionally biased region" description="Low complexity" evidence="1">
    <location>
        <begin position="1"/>
        <end position="10"/>
    </location>
</feature>